<feature type="coiled-coil region" evidence="13">
    <location>
        <begin position="16"/>
        <end position="61"/>
    </location>
</feature>
<keyword evidence="5 10" id="KW-0346">Stress response</keyword>
<organism evidence="15">
    <name type="scientific">Caulobacter sp. 73W</name>
    <dbReference type="NCBI Taxonomy" id="3161137"/>
    <lineage>
        <taxon>Bacteria</taxon>
        <taxon>Pseudomonadati</taxon>
        <taxon>Pseudomonadota</taxon>
        <taxon>Alphaproteobacteria</taxon>
        <taxon>Caulobacterales</taxon>
        <taxon>Caulobacteraceae</taxon>
        <taxon>Caulobacter</taxon>
    </lineage>
</organism>
<feature type="region of interest" description="Disordered" evidence="14">
    <location>
        <begin position="177"/>
        <end position="209"/>
    </location>
</feature>
<dbReference type="PANTHER" id="PTHR21237:SF23">
    <property type="entry name" value="GRPE PROTEIN HOMOLOG, MITOCHONDRIAL"/>
    <property type="match status" value="1"/>
</dbReference>
<evidence type="ECO:0000256" key="6">
    <source>
        <dbReference type="ARBA" id="ARBA00023186"/>
    </source>
</evidence>
<dbReference type="InterPro" id="IPR013805">
    <property type="entry name" value="GrpE_CC"/>
</dbReference>
<evidence type="ECO:0000256" key="9">
    <source>
        <dbReference type="ARBA" id="ARBA00076414"/>
    </source>
</evidence>
<dbReference type="GO" id="GO:0006457">
    <property type="term" value="P:protein folding"/>
    <property type="evidence" value="ECO:0007669"/>
    <property type="project" value="InterPro"/>
</dbReference>
<evidence type="ECO:0000256" key="14">
    <source>
        <dbReference type="SAM" id="MobiDB-lite"/>
    </source>
</evidence>
<evidence type="ECO:0000313" key="15">
    <source>
        <dbReference type="EMBL" id="XDO95082.1"/>
    </source>
</evidence>
<evidence type="ECO:0000256" key="5">
    <source>
        <dbReference type="ARBA" id="ARBA00023016"/>
    </source>
</evidence>
<dbReference type="RefSeq" id="WP_369057935.1">
    <property type="nucleotide sequence ID" value="NZ_CP158375.1"/>
</dbReference>
<dbReference type="PANTHER" id="PTHR21237">
    <property type="entry name" value="GRPE PROTEIN"/>
    <property type="match status" value="1"/>
</dbReference>
<dbReference type="Gene3D" id="2.30.22.10">
    <property type="entry name" value="Head domain of nucleotide exchange factor GrpE"/>
    <property type="match status" value="1"/>
</dbReference>
<evidence type="ECO:0000256" key="7">
    <source>
        <dbReference type="ARBA" id="ARBA00053401"/>
    </source>
</evidence>
<feature type="compositionally biased region" description="Low complexity" evidence="14">
    <location>
        <begin position="180"/>
        <end position="199"/>
    </location>
</feature>
<dbReference type="GO" id="GO:0005737">
    <property type="term" value="C:cytoplasm"/>
    <property type="evidence" value="ECO:0007669"/>
    <property type="project" value="UniProtKB-SubCell"/>
</dbReference>
<dbReference type="NCBIfam" id="NF010752">
    <property type="entry name" value="PRK14155.1"/>
    <property type="match status" value="1"/>
</dbReference>
<keyword evidence="6 10" id="KW-0143">Chaperone</keyword>
<dbReference type="InterPro" id="IPR009012">
    <property type="entry name" value="GrpE_head"/>
</dbReference>
<dbReference type="GO" id="GO:0000774">
    <property type="term" value="F:adenyl-nucleotide exchange factor activity"/>
    <property type="evidence" value="ECO:0007669"/>
    <property type="project" value="InterPro"/>
</dbReference>
<accession>A0AB39KNC8</accession>
<comment type="subcellular location">
    <subcellularLocation>
        <location evidence="1 10">Cytoplasm</location>
    </subcellularLocation>
</comment>
<dbReference type="NCBIfam" id="NF010738">
    <property type="entry name" value="PRK14140.1"/>
    <property type="match status" value="1"/>
</dbReference>
<dbReference type="SUPFAM" id="SSF58014">
    <property type="entry name" value="Coiled-coil domain of nucleotide exchange factor GrpE"/>
    <property type="match status" value="1"/>
</dbReference>
<comment type="subunit">
    <text evidence="3 10">Homodimer.</text>
</comment>
<keyword evidence="4 10" id="KW-0963">Cytoplasm</keyword>
<dbReference type="FunFam" id="2.30.22.10:FF:000001">
    <property type="entry name" value="Protein GrpE"/>
    <property type="match status" value="1"/>
</dbReference>
<reference evidence="15" key="1">
    <citation type="submission" date="2024-06" db="EMBL/GenBank/DDBJ databases">
        <title>Caulobacter inopinatus, sp. nov.</title>
        <authorList>
            <person name="Donachie S.P."/>
        </authorList>
    </citation>
    <scope>NUCLEOTIDE SEQUENCE</scope>
    <source>
        <strain evidence="15">73W</strain>
    </source>
</reference>
<evidence type="ECO:0000256" key="1">
    <source>
        <dbReference type="ARBA" id="ARBA00004496"/>
    </source>
</evidence>
<dbReference type="GO" id="GO:0051087">
    <property type="term" value="F:protein-folding chaperone binding"/>
    <property type="evidence" value="ECO:0007669"/>
    <property type="project" value="InterPro"/>
</dbReference>
<evidence type="ECO:0000256" key="10">
    <source>
        <dbReference type="HAMAP-Rule" id="MF_01151"/>
    </source>
</evidence>
<dbReference type="PROSITE" id="PS01071">
    <property type="entry name" value="GRPE"/>
    <property type="match status" value="1"/>
</dbReference>
<dbReference type="Pfam" id="PF01025">
    <property type="entry name" value="GrpE"/>
    <property type="match status" value="1"/>
</dbReference>
<dbReference type="PRINTS" id="PR00773">
    <property type="entry name" value="GRPEPROTEIN"/>
</dbReference>
<protein>
    <recommendedName>
        <fullName evidence="8 10">Protein GrpE</fullName>
    </recommendedName>
    <alternativeName>
        <fullName evidence="9 10">HSP-70 cofactor</fullName>
    </alternativeName>
</protein>
<dbReference type="NCBIfam" id="NF010748">
    <property type="entry name" value="PRK14150.1"/>
    <property type="match status" value="1"/>
</dbReference>
<evidence type="ECO:0000256" key="3">
    <source>
        <dbReference type="ARBA" id="ARBA00011738"/>
    </source>
</evidence>
<gene>
    <name evidence="10 15" type="primary">grpE</name>
    <name evidence="15" type="ORF">ABOZ73_09590</name>
</gene>
<evidence type="ECO:0000256" key="13">
    <source>
        <dbReference type="SAM" id="Coils"/>
    </source>
</evidence>
<evidence type="ECO:0000256" key="12">
    <source>
        <dbReference type="RuleBase" id="RU004478"/>
    </source>
</evidence>
<dbReference type="GO" id="GO:0042803">
    <property type="term" value="F:protein homodimerization activity"/>
    <property type="evidence" value="ECO:0007669"/>
    <property type="project" value="InterPro"/>
</dbReference>
<dbReference type="AlphaFoldDB" id="A0AB39KNC8"/>
<comment type="function">
    <text evidence="7 10 11">Participates actively in the response to hyperosmotic and heat shock by preventing the aggregation of stress-denatured proteins, in association with DnaK and GrpE. It is the nucleotide exchange factor for DnaK and may function as a thermosensor. Unfolded proteins bind initially to DnaJ; upon interaction with the DnaJ-bound protein, DnaK hydrolyzes its bound ATP, resulting in the formation of a stable complex. GrpE releases ADP from DnaK; ATP binding to DnaK triggers the release of the substrate protein, thus completing the reaction cycle. Several rounds of ATP-dependent interactions between DnaJ, DnaK and GrpE are required for fully efficient folding.</text>
</comment>
<dbReference type="GO" id="GO:0051082">
    <property type="term" value="F:unfolded protein binding"/>
    <property type="evidence" value="ECO:0007669"/>
    <property type="project" value="TreeGrafter"/>
</dbReference>
<dbReference type="SUPFAM" id="SSF51064">
    <property type="entry name" value="Head domain of nucleotide exchange factor GrpE"/>
    <property type="match status" value="1"/>
</dbReference>
<comment type="similarity">
    <text evidence="2 10 12">Belongs to the GrpE family.</text>
</comment>
<sequence>MTDEQTPANEEAFDGAEIAAAETEALKAEVAALKEQVLRYAAEADNTRRRAEREANEARAYAIQKFSRDLLGVADNLSRALAAAPKETEDGPVKTFTVGIEMTEKALMDAFERNGLKRVDPVKGSKFDPHLHQAMMEQPSTEVAAGGVIQVLQAGYELLGRLVRPAMVVVAAKGSTGIGETAPAEPTAAANPYASAEAAGEGGSVDTRA</sequence>
<evidence type="ECO:0000256" key="11">
    <source>
        <dbReference type="RuleBase" id="RU000639"/>
    </source>
</evidence>
<dbReference type="EMBL" id="CP158375">
    <property type="protein sequence ID" value="XDO95082.1"/>
    <property type="molecule type" value="Genomic_DNA"/>
</dbReference>
<dbReference type="InterPro" id="IPR000740">
    <property type="entry name" value="GrpE"/>
</dbReference>
<evidence type="ECO:0000256" key="2">
    <source>
        <dbReference type="ARBA" id="ARBA00009054"/>
    </source>
</evidence>
<keyword evidence="13" id="KW-0175">Coiled coil</keyword>
<name>A0AB39KNC8_9CAUL</name>
<evidence type="ECO:0000256" key="8">
    <source>
        <dbReference type="ARBA" id="ARBA00072274"/>
    </source>
</evidence>
<dbReference type="CDD" id="cd00446">
    <property type="entry name" value="GrpE"/>
    <property type="match status" value="1"/>
</dbReference>
<evidence type="ECO:0000256" key="4">
    <source>
        <dbReference type="ARBA" id="ARBA00022490"/>
    </source>
</evidence>
<dbReference type="Gene3D" id="3.90.20.20">
    <property type="match status" value="1"/>
</dbReference>
<dbReference type="HAMAP" id="MF_01151">
    <property type="entry name" value="GrpE"/>
    <property type="match status" value="1"/>
</dbReference>
<proteinExistence type="inferred from homology"/>